<evidence type="ECO:0000256" key="4">
    <source>
        <dbReference type="ARBA" id="ARBA00023136"/>
    </source>
</evidence>
<feature type="transmembrane region" description="Helical" evidence="6">
    <location>
        <begin position="312"/>
        <end position="331"/>
    </location>
</feature>
<feature type="transmembrane region" description="Helical" evidence="6">
    <location>
        <begin position="351"/>
        <end position="370"/>
    </location>
</feature>
<feature type="transmembrane region" description="Helical" evidence="6">
    <location>
        <begin position="174"/>
        <end position="199"/>
    </location>
</feature>
<keyword evidence="2 6" id="KW-0812">Transmembrane</keyword>
<evidence type="ECO:0000256" key="5">
    <source>
        <dbReference type="SAM" id="MobiDB-lite"/>
    </source>
</evidence>
<evidence type="ECO:0000256" key="6">
    <source>
        <dbReference type="SAM" id="Phobius"/>
    </source>
</evidence>
<dbReference type="PROSITE" id="PS50850">
    <property type="entry name" value="MFS"/>
    <property type="match status" value="1"/>
</dbReference>
<feature type="domain" description="Major facilitator superfamily (MFS) profile" evidence="7">
    <location>
        <begin position="49"/>
        <end position="540"/>
    </location>
</feature>
<evidence type="ECO:0000256" key="2">
    <source>
        <dbReference type="ARBA" id="ARBA00022692"/>
    </source>
</evidence>
<dbReference type="PANTHER" id="PTHR23501:SF59">
    <property type="entry name" value="MAJOR FACILITATOR SUPERFAMILY (MFS) PROFILE DOMAIN-CONTAINING PROTEIN-RELATED"/>
    <property type="match status" value="1"/>
</dbReference>
<name>A0AAE0TUB5_9PEZI</name>
<dbReference type="Gene3D" id="1.20.1720.10">
    <property type="entry name" value="Multidrug resistance protein D"/>
    <property type="match status" value="1"/>
</dbReference>
<feature type="transmembrane region" description="Helical" evidence="6">
    <location>
        <begin position="274"/>
        <end position="291"/>
    </location>
</feature>
<dbReference type="EMBL" id="JAUTXT010000045">
    <property type="protein sequence ID" value="KAK3671267.1"/>
    <property type="molecule type" value="Genomic_DNA"/>
</dbReference>
<comment type="caution">
    <text evidence="8">The sequence shown here is derived from an EMBL/GenBank/DDBJ whole genome shotgun (WGS) entry which is preliminary data.</text>
</comment>
<evidence type="ECO:0000256" key="1">
    <source>
        <dbReference type="ARBA" id="ARBA00004141"/>
    </source>
</evidence>
<dbReference type="GO" id="GO:0022857">
    <property type="term" value="F:transmembrane transporter activity"/>
    <property type="evidence" value="ECO:0007669"/>
    <property type="project" value="InterPro"/>
</dbReference>
<dbReference type="InterPro" id="IPR036259">
    <property type="entry name" value="MFS_trans_sf"/>
</dbReference>
<feature type="transmembrane region" description="Helical" evidence="6">
    <location>
        <begin position="205"/>
        <end position="229"/>
    </location>
</feature>
<feature type="transmembrane region" description="Helical" evidence="6">
    <location>
        <begin position="402"/>
        <end position="420"/>
    </location>
</feature>
<proteinExistence type="predicted"/>
<dbReference type="SUPFAM" id="SSF103473">
    <property type="entry name" value="MFS general substrate transporter"/>
    <property type="match status" value="2"/>
</dbReference>
<dbReference type="PANTHER" id="PTHR23501">
    <property type="entry name" value="MAJOR FACILITATOR SUPERFAMILY"/>
    <property type="match status" value="1"/>
</dbReference>
<evidence type="ECO:0000313" key="8">
    <source>
        <dbReference type="EMBL" id="KAK3671267.1"/>
    </source>
</evidence>
<evidence type="ECO:0000259" key="7">
    <source>
        <dbReference type="PROSITE" id="PS50850"/>
    </source>
</evidence>
<feature type="transmembrane region" description="Helical" evidence="6">
    <location>
        <begin position="505"/>
        <end position="534"/>
    </location>
</feature>
<dbReference type="InterPro" id="IPR011701">
    <property type="entry name" value="MFS"/>
</dbReference>
<evidence type="ECO:0000313" key="9">
    <source>
        <dbReference type="Proteomes" id="UP001274830"/>
    </source>
</evidence>
<dbReference type="InterPro" id="IPR020846">
    <property type="entry name" value="MFS_dom"/>
</dbReference>
<dbReference type="AlphaFoldDB" id="A0AAE0TUB5"/>
<dbReference type="Proteomes" id="UP001274830">
    <property type="component" value="Unassembled WGS sequence"/>
</dbReference>
<feature type="transmembrane region" description="Helical" evidence="6">
    <location>
        <begin position="145"/>
        <end position="162"/>
    </location>
</feature>
<reference evidence="8" key="1">
    <citation type="submission" date="2023-07" db="EMBL/GenBank/DDBJ databases">
        <title>Black Yeasts Isolated from many extreme environments.</title>
        <authorList>
            <person name="Coleine C."/>
            <person name="Stajich J.E."/>
            <person name="Selbmann L."/>
        </authorList>
    </citation>
    <scope>NUCLEOTIDE SEQUENCE</scope>
    <source>
        <strain evidence="8">CCFEE 5485</strain>
    </source>
</reference>
<feature type="compositionally biased region" description="Polar residues" evidence="5">
    <location>
        <begin position="15"/>
        <end position="24"/>
    </location>
</feature>
<feature type="transmembrane region" description="Helical" evidence="6">
    <location>
        <begin position="377"/>
        <end position="396"/>
    </location>
</feature>
<gene>
    <name evidence="8" type="ORF">LTR78_008902</name>
</gene>
<evidence type="ECO:0000256" key="3">
    <source>
        <dbReference type="ARBA" id="ARBA00022989"/>
    </source>
</evidence>
<keyword evidence="3 6" id="KW-1133">Transmembrane helix</keyword>
<feature type="region of interest" description="Disordered" evidence="5">
    <location>
        <begin position="1"/>
        <end position="30"/>
    </location>
</feature>
<feature type="transmembrane region" description="Helical" evidence="6">
    <location>
        <begin position="241"/>
        <end position="262"/>
    </location>
</feature>
<sequence length="561" mass="60824">MAMMEKDEKTIDAASASSTPSIQEQIPEGQGDVNATATSFHPDWRFYMAFASICVITLMAALDATSLAVAIPRIVTALHGTAIEGFWSGTSFLLCSTVFQPVFGSLSDIFGRKLMVYISLVYFGLGAILAAVTHGSMTLMLVGRSIQGIGGGGILVLGEIIVTDLVPLRFRGNFYSLLGAMWAIGSVSGPLVGGAFATGRELWRYIFWINLPFIAIGAPLVVFFLNLHFKNTTLVQQLRRVDWVGGFLFIASTTGFLIPLSWGGVMYSWSSWRTLVPLLISAAGMIAFVIWEELYAVEPLIRISVMKTRTTAVTYLGDFLQGLLLWANLYYMPIYFQAVKGASPITSAIDLFPGTLTVAPTAIIVGATISKLGTYRWAIWGGWVLVTIGTATRVVMHVHTPVAVWVTINLISGIGLGMLYPSMTYAVQAAVPNKDQAYGVSLFTFFRAAGQCVGVAVGGTIFQNSIKRQILRHPLIAEHAQEWAADASALVEVLKRMAASPAKDALLDCFAQALITVWLVMTGLSVIGLISSLWTQHIDLNRELETEQGLRQKEKVARSSA</sequence>
<protein>
    <recommendedName>
        <fullName evidence="7">Major facilitator superfamily (MFS) profile domain-containing protein</fullName>
    </recommendedName>
</protein>
<dbReference type="Pfam" id="PF07690">
    <property type="entry name" value="MFS_1"/>
    <property type="match status" value="1"/>
</dbReference>
<accession>A0AAE0TUB5</accession>
<keyword evidence="4 6" id="KW-0472">Membrane</keyword>
<organism evidence="8 9">
    <name type="scientific">Recurvomyces mirabilis</name>
    <dbReference type="NCBI Taxonomy" id="574656"/>
    <lineage>
        <taxon>Eukaryota</taxon>
        <taxon>Fungi</taxon>
        <taxon>Dikarya</taxon>
        <taxon>Ascomycota</taxon>
        <taxon>Pezizomycotina</taxon>
        <taxon>Dothideomycetes</taxon>
        <taxon>Dothideomycetidae</taxon>
        <taxon>Mycosphaerellales</taxon>
        <taxon>Teratosphaeriaceae</taxon>
        <taxon>Recurvomyces</taxon>
    </lineage>
</organism>
<feature type="transmembrane region" description="Helical" evidence="6">
    <location>
        <begin position="86"/>
        <end position="107"/>
    </location>
</feature>
<dbReference type="GO" id="GO:0005886">
    <property type="term" value="C:plasma membrane"/>
    <property type="evidence" value="ECO:0007669"/>
    <property type="project" value="TreeGrafter"/>
</dbReference>
<feature type="transmembrane region" description="Helical" evidence="6">
    <location>
        <begin position="114"/>
        <end position="133"/>
    </location>
</feature>
<feature type="compositionally biased region" description="Basic and acidic residues" evidence="5">
    <location>
        <begin position="1"/>
        <end position="11"/>
    </location>
</feature>
<keyword evidence="9" id="KW-1185">Reference proteome</keyword>
<comment type="subcellular location">
    <subcellularLocation>
        <location evidence="1">Membrane</location>
        <topology evidence="1">Multi-pass membrane protein</topology>
    </subcellularLocation>
</comment>
<dbReference type="Gene3D" id="1.20.1250.20">
    <property type="entry name" value="MFS general substrate transporter like domains"/>
    <property type="match status" value="1"/>
</dbReference>
<dbReference type="PRINTS" id="PR01036">
    <property type="entry name" value="TCRTETB"/>
</dbReference>
<feature type="transmembrane region" description="Helical" evidence="6">
    <location>
        <begin position="46"/>
        <end position="74"/>
    </location>
</feature>